<accession>A0A6P5XJZ8</accession>
<dbReference type="Proteomes" id="UP000515121">
    <property type="component" value="Unplaced"/>
</dbReference>
<dbReference type="RefSeq" id="XP_022728724.1">
    <property type="nucleotide sequence ID" value="XM_022872989.1"/>
</dbReference>
<organism evidence="6 7">
    <name type="scientific">Durio zibethinus</name>
    <name type="common">Durian</name>
    <dbReference type="NCBI Taxonomy" id="66656"/>
    <lineage>
        <taxon>Eukaryota</taxon>
        <taxon>Viridiplantae</taxon>
        <taxon>Streptophyta</taxon>
        <taxon>Embryophyta</taxon>
        <taxon>Tracheophyta</taxon>
        <taxon>Spermatophyta</taxon>
        <taxon>Magnoliopsida</taxon>
        <taxon>eudicotyledons</taxon>
        <taxon>Gunneridae</taxon>
        <taxon>Pentapetalae</taxon>
        <taxon>rosids</taxon>
        <taxon>malvids</taxon>
        <taxon>Malvales</taxon>
        <taxon>Malvaceae</taxon>
        <taxon>Helicteroideae</taxon>
        <taxon>Durio</taxon>
    </lineage>
</organism>
<dbReference type="KEGG" id="dzi:111284272"/>
<dbReference type="GO" id="GO:0003723">
    <property type="term" value="F:RNA binding"/>
    <property type="evidence" value="ECO:0007669"/>
    <property type="project" value="UniProtKB-UniRule"/>
</dbReference>
<sequence length="379" mass="41086">MYKSKLQELCQQRQWALPRYSSMKDGPDHNPSFKASVFLNGTSFHSSASCKSCKEAQNDAAKSAFLHFGFSSSSPAATPNPAQEVDLGFYKNLLQELTQREGLSTPEYLTTKCGVPHRPTFFSSVEVEGEAFYGKGGKSKKEAEINAAKVAYTNLIECKSIVFLINFYSFIFTSIMVPNYPCLQVRSSKLCSTKNLADEVQEMKAGEKVLANSTTSPDNSASCSKSVPVSPKEGSLSSKNVINGLQGEPLKSMSSSDLPTAVENEENAEEIKSVKAGGKVPAKYASTSSDDSASCSKAVPVSLKEGSLSSTSTHLDISALSISDSNKKDSGLRSYLLNNRFRVYPCFPDIAFPKGITVLPISEDKWVAVSLEFPNEKDD</sequence>
<evidence type="ECO:0000256" key="1">
    <source>
        <dbReference type="ARBA" id="ARBA00022737"/>
    </source>
</evidence>
<keyword evidence="6" id="KW-1185">Reference proteome</keyword>
<dbReference type="PANTHER" id="PTHR46031">
    <property type="match status" value="1"/>
</dbReference>
<evidence type="ECO:0000313" key="6">
    <source>
        <dbReference type="Proteomes" id="UP000515121"/>
    </source>
</evidence>
<name>A0A6P5XJZ8_DURZI</name>
<dbReference type="Pfam" id="PF00035">
    <property type="entry name" value="dsrm"/>
    <property type="match status" value="2"/>
</dbReference>
<evidence type="ECO:0000256" key="2">
    <source>
        <dbReference type="ARBA" id="ARBA00022884"/>
    </source>
</evidence>
<dbReference type="Gene3D" id="3.30.160.20">
    <property type="match status" value="2"/>
</dbReference>
<dbReference type="SUPFAM" id="SSF54768">
    <property type="entry name" value="dsRNA-binding domain-like"/>
    <property type="match status" value="2"/>
</dbReference>
<feature type="domain" description="DRBM" evidence="5">
    <location>
        <begin position="1"/>
        <end position="70"/>
    </location>
</feature>
<dbReference type="InterPro" id="IPR014720">
    <property type="entry name" value="dsRBD_dom"/>
</dbReference>
<keyword evidence="2 3" id="KW-0694">RNA-binding</keyword>
<dbReference type="GeneID" id="111284272"/>
<reference evidence="7" key="1">
    <citation type="submission" date="2025-08" db="UniProtKB">
        <authorList>
            <consortium name="RefSeq"/>
        </authorList>
    </citation>
    <scope>IDENTIFICATION</scope>
    <source>
        <tissue evidence="7">Fruit stalk</tissue>
    </source>
</reference>
<dbReference type="OrthoDB" id="5274873at2759"/>
<feature type="compositionally biased region" description="Polar residues" evidence="4">
    <location>
        <begin position="211"/>
        <end position="227"/>
    </location>
</feature>
<dbReference type="PROSITE" id="PS50137">
    <property type="entry name" value="DS_RBD"/>
    <property type="match status" value="2"/>
</dbReference>
<dbReference type="PANTHER" id="PTHR46031:SF31">
    <property type="entry name" value="DOUBLE-STRANDED RNA-BINDING PROTEIN 1-LIKE"/>
    <property type="match status" value="1"/>
</dbReference>
<gene>
    <name evidence="7" type="primary">LOC111284272</name>
</gene>
<evidence type="ECO:0000256" key="4">
    <source>
        <dbReference type="SAM" id="MobiDB-lite"/>
    </source>
</evidence>
<dbReference type="SMART" id="SM00358">
    <property type="entry name" value="DSRM"/>
    <property type="match status" value="2"/>
</dbReference>
<dbReference type="AlphaFoldDB" id="A0A6P5XJZ8"/>
<evidence type="ECO:0000256" key="3">
    <source>
        <dbReference type="PROSITE-ProRule" id="PRU00266"/>
    </source>
</evidence>
<evidence type="ECO:0000313" key="7">
    <source>
        <dbReference type="RefSeq" id="XP_022728724.1"/>
    </source>
</evidence>
<proteinExistence type="predicted"/>
<feature type="region of interest" description="Disordered" evidence="4">
    <location>
        <begin position="211"/>
        <end position="274"/>
    </location>
</feature>
<protein>
    <submittedName>
        <fullName evidence="7">Double-stranded RNA-binding protein 1-like</fullName>
    </submittedName>
</protein>
<feature type="domain" description="DRBM" evidence="5">
    <location>
        <begin position="89"/>
        <end position="157"/>
    </location>
</feature>
<evidence type="ECO:0000259" key="5">
    <source>
        <dbReference type="PROSITE" id="PS50137"/>
    </source>
</evidence>
<keyword evidence="1" id="KW-0677">Repeat</keyword>